<evidence type="ECO:0000256" key="2">
    <source>
        <dbReference type="ARBA" id="ARBA00022801"/>
    </source>
</evidence>
<dbReference type="Gene3D" id="1.10.720.30">
    <property type="entry name" value="SAP domain"/>
    <property type="match status" value="1"/>
</dbReference>
<dbReference type="SUPFAM" id="SSF53098">
    <property type="entry name" value="Ribonuclease H-like"/>
    <property type="match status" value="1"/>
</dbReference>
<dbReference type="GO" id="GO:0003676">
    <property type="term" value="F:nucleic acid binding"/>
    <property type="evidence" value="ECO:0007669"/>
    <property type="project" value="InterPro"/>
</dbReference>
<evidence type="ECO:0000313" key="7">
    <source>
        <dbReference type="Proteomes" id="UP001347796"/>
    </source>
</evidence>
<evidence type="ECO:0000256" key="3">
    <source>
        <dbReference type="ARBA" id="ARBA00022839"/>
    </source>
</evidence>
<feature type="compositionally biased region" description="Basic and acidic residues" evidence="4">
    <location>
        <begin position="22"/>
        <end position="48"/>
    </location>
</feature>
<accession>A0AAN8Q2A7</accession>
<dbReference type="PANTHER" id="PTHR23044:SF61">
    <property type="entry name" value="3'-5' EXORIBONUCLEASE 1-RELATED"/>
    <property type="match status" value="1"/>
</dbReference>
<keyword evidence="7" id="KW-1185">Reference proteome</keyword>
<organism evidence="6 7">
    <name type="scientific">Patella caerulea</name>
    <name type="common">Rayed Mediterranean limpet</name>
    <dbReference type="NCBI Taxonomy" id="87958"/>
    <lineage>
        <taxon>Eukaryota</taxon>
        <taxon>Metazoa</taxon>
        <taxon>Spiralia</taxon>
        <taxon>Lophotrochozoa</taxon>
        <taxon>Mollusca</taxon>
        <taxon>Gastropoda</taxon>
        <taxon>Patellogastropoda</taxon>
        <taxon>Patelloidea</taxon>
        <taxon>Patellidae</taxon>
        <taxon>Patella</taxon>
    </lineage>
</organism>
<dbReference type="PANTHER" id="PTHR23044">
    <property type="entry name" value="3'-5' EXONUCLEASE ERI1-RELATED"/>
    <property type="match status" value="1"/>
</dbReference>
<sequence length="377" mass="44146">MAEKGISDASSSENESTEYSENETKDRKEDQTKEESKVKQNEKQKDYSHPVYKNISQFNGEVNRMKRPEIIRRLTKYNMDTNGTTEILKRRLKNCYKKRKLTDVSMSDSNTSKLDYIVVIDYEATCEADVFNYRHEIIEFPAILVNVPNGELVDEFRSYCKPIENPKLTKFCTELTGITQDKVDTAEEFPLVLQKFEEWLKSHRLGGKRGFKFAVATDGPWDMRRFLYYQCQMSDLVFPKWARKWVNLRSLFGNFYKRERGNIENMLSHLGLVFEGRQHCGMDDTRNIARIAQHLIKDGCVIDVNQSFSGNEKGRIQEIKPQKNSRSNDFEIGESKPVNIKTEADKVKDKEVREALRKLQLKEDEELVAFYKSINRY</sequence>
<dbReference type="FunFam" id="3.30.420.10:FF:000034">
    <property type="entry name" value="3'-5' exoribonuclease 1"/>
    <property type="match status" value="1"/>
</dbReference>
<evidence type="ECO:0000256" key="4">
    <source>
        <dbReference type="SAM" id="MobiDB-lite"/>
    </source>
</evidence>
<feature type="domain" description="Exonuclease" evidence="5">
    <location>
        <begin position="116"/>
        <end position="301"/>
    </location>
</feature>
<dbReference type="SMART" id="SM00479">
    <property type="entry name" value="EXOIII"/>
    <property type="match status" value="1"/>
</dbReference>
<dbReference type="InterPro" id="IPR036361">
    <property type="entry name" value="SAP_dom_sf"/>
</dbReference>
<dbReference type="InterPro" id="IPR051274">
    <property type="entry name" value="3-5_Exoribonuclease"/>
</dbReference>
<dbReference type="InterPro" id="IPR047201">
    <property type="entry name" value="ERI-1_3'hExo-like"/>
</dbReference>
<feature type="region of interest" description="Disordered" evidence="4">
    <location>
        <begin position="1"/>
        <end position="49"/>
    </location>
</feature>
<name>A0AAN8Q2A7_PATCE</name>
<evidence type="ECO:0000259" key="5">
    <source>
        <dbReference type="SMART" id="SM00479"/>
    </source>
</evidence>
<keyword evidence="2" id="KW-0378">Hydrolase</keyword>
<dbReference type="CDD" id="cd06133">
    <property type="entry name" value="ERI-1_3'hExo_like"/>
    <property type="match status" value="1"/>
</dbReference>
<dbReference type="InterPro" id="IPR012337">
    <property type="entry name" value="RNaseH-like_sf"/>
</dbReference>
<dbReference type="Pfam" id="PF00929">
    <property type="entry name" value="RNase_T"/>
    <property type="match status" value="1"/>
</dbReference>
<dbReference type="Proteomes" id="UP001347796">
    <property type="component" value="Unassembled WGS sequence"/>
</dbReference>
<dbReference type="GO" id="GO:0005737">
    <property type="term" value="C:cytoplasm"/>
    <property type="evidence" value="ECO:0007669"/>
    <property type="project" value="TreeGrafter"/>
</dbReference>
<dbReference type="AlphaFoldDB" id="A0AAN8Q2A7"/>
<comment type="caution">
    <text evidence="6">The sequence shown here is derived from an EMBL/GenBank/DDBJ whole genome shotgun (WGS) entry which is preliminary data.</text>
</comment>
<evidence type="ECO:0000256" key="1">
    <source>
        <dbReference type="ARBA" id="ARBA00022722"/>
    </source>
</evidence>
<evidence type="ECO:0000313" key="6">
    <source>
        <dbReference type="EMBL" id="KAK6185096.1"/>
    </source>
</evidence>
<dbReference type="InterPro" id="IPR013520">
    <property type="entry name" value="Ribonucl_H"/>
</dbReference>
<protein>
    <recommendedName>
        <fullName evidence="5">Exonuclease domain-containing protein</fullName>
    </recommendedName>
</protein>
<dbReference type="InterPro" id="IPR036397">
    <property type="entry name" value="RNaseH_sf"/>
</dbReference>
<keyword evidence="1" id="KW-0540">Nuclease</keyword>
<dbReference type="GO" id="GO:0000175">
    <property type="term" value="F:3'-5'-RNA exonuclease activity"/>
    <property type="evidence" value="ECO:0007669"/>
    <property type="project" value="InterPro"/>
</dbReference>
<proteinExistence type="predicted"/>
<keyword evidence="3" id="KW-0269">Exonuclease</keyword>
<dbReference type="EMBL" id="JAZGQO010000006">
    <property type="protein sequence ID" value="KAK6185096.1"/>
    <property type="molecule type" value="Genomic_DNA"/>
</dbReference>
<reference evidence="6 7" key="1">
    <citation type="submission" date="2024-01" db="EMBL/GenBank/DDBJ databases">
        <title>The genome of the rayed Mediterranean limpet Patella caerulea (Linnaeus, 1758).</title>
        <authorList>
            <person name="Anh-Thu Weber A."/>
            <person name="Halstead-Nussloch G."/>
        </authorList>
    </citation>
    <scope>NUCLEOTIDE SEQUENCE [LARGE SCALE GENOMIC DNA]</scope>
    <source>
        <strain evidence="6">AATW-2023a</strain>
        <tissue evidence="6">Whole specimen</tissue>
    </source>
</reference>
<gene>
    <name evidence="6" type="ORF">SNE40_007409</name>
</gene>
<dbReference type="Gene3D" id="3.30.420.10">
    <property type="entry name" value="Ribonuclease H-like superfamily/Ribonuclease H"/>
    <property type="match status" value="1"/>
</dbReference>